<feature type="domain" description="Alpha-L-rhamnosidase C-terminal" evidence="2">
    <location>
        <begin position="732"/>
        <end position="781"/>
    </location>
</feature>
<dbReference type="InterPro" id="IPR012341">
    <property type="entry name" value="6hp_glycosidase-like_sf"/>
</dbReference>
<dbReference type="Pfam" id="PF17390">
    <property type="entry name" value="Bac_rhamnosid_C"/>
    <property type="match status" value="1"/>
</dbReference>
<keyword evidence="4" id="KW-1185">Reference proteome</keyword>
<dbReference type="STRING" id="159449.B4N89_34015"/>
<dbReference type="SUPFAM" id="SSF48208">
    <property type="entry name" value="Six-hairpin glycosidases"/>
    <property type="match status" value="1"/>
</dbReference>
<dbReference type="Gene3D" id="2.60.120.260">
    <property type="entry name" value="Galactose-binding domain-like"/>
    <property type="match status" value="2"/>
</dbReference>
<evidence type="ECO:0000259" key="1">
    <source>
        <dbReference type="Pfam" id="PF17389"/>
    </source>
</evidence>
<dbReference type="Proteomes" id="UP000190037">
    <property type="component" value="Unassembled WGS sequence"/>
</dbReference>
<dbReference type="InterPro" id="IPR035398">
    <property type="entry name" value="Bac_rhamnosid_C"/>
</dbReference>
<dbReference type="Pfam" id="PF17389">
    <property type="entry name" value="Bac_rhamnosid6H"/>
    <property type="match status" value="1"/>
</dbReference>
<dbReference type="Gene3D" id="1.50.10.10">
    <property type="match status" value="1"/>
</dbReference>
<accession>A0A1T3NRN7</accession>
<dbReference type="Gene3D" id="2.60.420.10">
    <property type="entry name" value="Maltose phosphorylase, domain 3"/>
    <property type="match status" value="1"/>
</dbReference>
<evidence type="ECO:0000259" key="2">
    <source>
        <dbReference type="Pfam" id="PF17390"/>
    </source>
</evidence>
<evidence type="ECO:0000313" key="4">
    <source>
        <dbReference type="Proteomes" id="UP000190037"/>
    </source>
</evidence>
<dbReference type="PANTHER" id="PTHR34987:SF2">
    <property type="entry name" value="B, PUTATIVE (AFU_ORTHOLOGUE AFUA_7G05040)-RELATED"/>
    <property type="match status" value="1"/>
</dbReference>
<dbReference type="InterPro" id="IPR035396">
    <property type="entry name" value="Bac_rhamnosid6H"/>
</dbReference>
<dbReference type="InterPro" id="IPR008928">
    <property type="entry name" value="6-hairpin_glycosidase_sf"/>
</dbReference>
<dbReference type="EMBL" id="MWQN01000002">
    <property type="protein sequence ID" value="OPC79489.1"/>
    <property type="molecule type" value="Genomic_DNA"/>
</dbReference>
<name>A0A1T3NRN7_9ACTN</name>
<gene>
    <name evidence="3" type="ORF">B4N89_34015</name>
</gene>
<reference evidence="3 4" key="1">
    <citation type="submission" date="2017-03" db="EMBL/GenBank/DDBJ databases">
        <title>Draft genome sequence of Streptomyces scabrisporus NF3, endophyte isolated from Amphipterygium adstringens.</title>
        <authorList>
            <person name="Vazquez M."/>
            <person name="Ceapa C.D."/>
            <person name="Rodriguez Luna D."/>
            <person name="Sanchez Esquivel S."/>
        </authorList>
    </citation>
    <scope>NUCLEOTIDE SEQUENCE [LARGE SCALE GENOMIC DNA]</scope>
    <source>
        <strain evidence="3 4">NF3</strain>
    </source>
</reference>
<dbReference type="PANTHER" id="PTHR34987">
    <property type="entry name" value="C, PUTATIVE (AFU_ORTHOLOGUE AFUA_3G02880)-RELATED"/>
    <property type="match status" value="1"/>
</dbReference>
<sequence>MNGSLDPERFDCRVLFRRTFELAEVPDHAPFRISSDSRHVLYVNGVELAHGPIRHGGRRLYFDVGDAAAALRPGRNVIAVLARFYGHRTAWWVPSPTTYSLGGGALVAEFDLGAERWIGTDAAWRCRVADAWTPCAPQSTVSPQIPEILDARRLDPAWTGPDFDDALWDTATVVPAAHVGSTGSTRPPAEPYGALLPNPLPALGGATRTPAAFDSASLPVAPRPEGPLTFADVRAALLGALTAIRPEARPDAVPDPAAGAPSPTLALPAGRRLVIADLGRMVSGTVRLDLEAAPGTVVFGALAESPTPAALAGAACFAYTARGDDAGERFRLGDPAGGRYLVLVVDAAGPVRLAPAVLERLRPRPAGPYFACSDPLLERIHRVGLRTVDLTAHDAYIDCPSREQRAWTGDAVVHQSVDLVTNPDWSLARHQPVLTANPRGDGLLPMVAAGDGGDPELVGIPDWALHWVRSVYNLHRYTGDRALIARLLPAAETVLDWFTAFLGADGLVHDVTGWVLIDWSPVQVEGTSAALNALWARALGDFAEMAQWLGDANRAAWARELHDAVRVGFEVFWDEERGGYRDHAVEDVVRPAMSEHTTAAAVCAGLVPAERADRVRTFLLARDVMFTRAPVAAHGADADGAPTGHEVARFTPPAVTWDARRRVVGAQPFFRYVVHDALALLGAADTIADLCRDWRRLLASGPTAWRETWEGGSYCHGWSSTPTRDLLVYTLGITPAEPGCTRVRIAPRLGDLDWAEGAVPTPYGLVHVAVEGTRVHVESPVPVRLVAPDGTVAERPAGAFDADLSALPADA</sequence>
<feature type="domain" description="Alpha-L-rhamnosidase six-hairpin glycosidase" evidence="1">
    <location>
        <begin position="369"/>
        <end position="621"/>
    </location>
</feature>
<dbReference type="GO" id="GO:0005975">
    <property type="term" value="P:carbohydrate metabolic process"/>
    <property type="evidence" value="ECO:0007669"/>
    <property type="project" value="InterPro"/>
</dbReference>
<comment type="caution">
    <text evidence="3">The sequence shown here is derived from an EMBL/GenBank/DDBJ whole genome shotgun (WGS) entry which is preliminary data.</text>
</comment>
<organism evidence="3 4">
    <name type="scientific">Embleya scabrispora</name>
    <dbReference type="NCBI Taxonomy" id="159449"/>
    <lineage>
        <taxon>Bacteria</taxon>
        <taxon>Bacillati</taxon>
        <taxon>Actinomycetota</taxon>
        <taxon>Actinomycetes</taxon>
        <taxon>Kitasatosporales</taxon>
        <taxon>Streptomycetaceae</taxon>
        <taxon>Embleya</taxon>
    </lineage>
</organism>
<dbReference type="AlphaFoldDB" id="A0A1T3NRN7"/>
<proteinExistence type="predicted"/>
<evidence type="ECO:0000313" key="3">
    <source>
        <dbReference type="EMBL" id="OPC79489.1"/>
    </source>
</evidence>
<protein>
    <submittedName>
        <fullName evidence="3">Uncharacterized protein</fullName>
    </submittedName>
</protein>